<dbReference type="STRING" id="797473.HMPREF9080_01106"/>
<dbReference type="HOGENOM" id="CLU_3059767_0_0_6"/>
<dbReference type="AlphaFoldDB" id="G9ZEB7"/>
<evidence type="ECO:0000313" key="2">
    <source>
        <dbReference type="Proteomes" id="UP000004750"/>
    </source>
</evidence>
<dbReference type="Proteomes" id="UP000004750">
    <property type="component" value="Unassembled WGS sequence"/>
</dbReference>
<reference evidence="1 2" key="1">
    <citation type="submission" date="2011-08" db="EMBL/GenBank/DDBJ databases">
        <authorList>
            <person name="Weinstock G."/>
            <person name="Sodergren E."/>
            <person name="Clifton S."/>
            <person name="Fulton L."/>
            <person name="Fulton B."/>
            <person name="Courtney L."/>
            <person name="Fronick C."/>
            <person name="Harrison M."/>
            <person name="Strong C."/>
            <person name="Farmer C."/>
            <person name="Delahaunty K."/>
            <person name="Markovic C."/>
            <person name="Hall O."/>
            <person name="Minx P."/>
            <person name="Tomlinson C."/>
            <person name="Mitreva M."/>
            <person name="Hou S."/>
            <person name="Chen J."/>
            <person name="Wollam A."/>
            <person name="Pepin K.H."/>
            <person name="Johnson M."/>
            <person name="Bhonagiri V."/>
            <person name="Zhang X."/>
            <person name="Suruliraj S."/>
            <person name="Warren W."/>
            <person name="Chinwalla A."/>
            <person name="Mardis E.R."/>
            <person name="Wilson R.K."/>
        </authorList>
    </citation>
    <scope>NUCLEOTIDE SEQUENCE [LARGE SCALE GENOMIC DNA]</scope>
    <source>
        <strain evidence="1 2">F0432</strain>
    </source>
</reference>
<protein>
    <submittedName>
        <fullName evidence="1">Uncharacterized protein</fullName>
    </submittedName>
</protein>
<proteinExistence type="predicted"/>
<gene>
    <name evidence="1" type="ORF">HMPREF9080_01106</name>
</gene>
<accession>G9ZEB7</accession>
<dbReference type="EMBL" id="AGCM01000055">
    <property type="protein sequence ID" value="EHM54876.1"/>
    <property type="molecule type" value="Genomic_DNA"/>
</dbReference>
<comment type="caution">
    <text evidence="1">The sequence shown here is derived from an EMBL/GenBank/DDBJ whole genome shotgun (WGS) entry which is preliminary data.</text>
</comment>
<sequence length="53" mass="6115">MQADKYEGKFPLFSLLGESVKPARILSRIHFRPPPNRILARNIRWELGVIIAV</sequence>
<organism evidence="1 2">
    <name type="scientific">Cardiobacterium valvarum F0432</name>
    <dbReference type="NCBI Taxonomy" id="797473"/>
    <lineage>
        <taxon>Bacteria</taxon>
        <taxon>Pseudomonadati</taxon>
        <taxon>Pseudomonadota</taxon>
        <taxon>Gammaproteobacteria</taxon>
        <taxon>Cardiobacteriales</taxon>
        <taxon>Cardiobacteriaceae</taxon>
        <taxon>Cardiobacterium</taxon>
    </lineage>
</organism>
<name>G9ZEB7_9GAMM</name>
<evidence type="ECO:0000313" key="1">
    <source>
        <dbReference type="EMBL" id="EHM54876.1"/>
    </source>
</evidence>